<evidence type="ECO:0000256" key="2">
    <source>
        <dbReference type="ARBA" id="ARBA00005967"/>
    </source>
</evidence>
<feature type="binding site" evidence="22">
    <location>
        <begin position="95"/>
        <end position="96"/>
    </location>
    <ligand>
        <name>ATP</name>
        <dbReference type="ChEBI" id="CHEBI:30616"/>
    </ligand>
</feature>
<dbReference type="EC" id="2.7.1.107" evidence="3 24"/>
<feature type="binding site" evidence="22">
    <location>
        <position position="77"/>
    </location>
    <ligand>
        <name>ATP</name>
        <dbReference type="ChEBI" id="CHEBI:30616"/>
    </ligand>
</feature>
<dbReference type="RefSeq" id="WP_086899780.1">
    <property type="nucleotide sequence ID" value="NZ_CP021358.1"/>
</dbReference>
<keyword evidence="18" id="KW-0594">Phospholipid biosynthesis</keyword>
<evidence type="ECO:0000256" key="24">
    <source>
        <dbReference type="RuleBase" id="RU363065"/>
    </source>
</evidence>
<dbReference type="InterPro" id="IPR000829">
    <property type="entry name" value="DAGK"/>
</dbReference>
<keyword evidence="19 24" id="KW-1208">Phospholipid metabolism</keyword>
<feature type="binding site" evidence="21">
    <location>
        <position position="10"/>
    </location>
    <ligand>
        <name>substrate</name>
    </ligand>
</feature>
<name>A0A240UM32_9GAMM</name>
<keyword evidence="12 24" id="KW-0418">Kinase</keyword>
<keyword evidence="26" id="KW-1185">Reference proteome</keyword>
<comment type="subcellular location">
    <subcellularLocation>
        <location evidence="1 24">Cell inner membrane</location>
        <topology evidence="1 24">Multi-pass membrane protein</topology>
    </subcellularLocation>
</comment>
<evidence type="ECO:0000256" key="17">
    <source>
        <dbReference type="ARBA" id="ARBA00023136"/>
    </source>
</evidence>
<feature type="binding site" evidence="21">
    <location>
        <position position="99"/>
    </location>
    <ligand>
        <name>substrate</name>
    </ligand>
</feature>
<evidence type="ECO:0000256" key="16">
    <source>
        <dbReference type="ARBA" id="ARBA00023098"/>
    </source>
</evidence>
<evidence type="ECO:0000256" key="22">
    <source>
        <dbReference type="PIRSR" id="PIRSR600829-3"/>
    </source>
</evidence>
<dbReference type="PANTHER" id="PTHR34299:SF1">
    <property type="entry name" value="DIACYLGLYCEROL KINASE"/>
    <property type="match status" value="1"/>
</dbReference>
<protein>
    <recommendedName>
        <fullName evidence="4 24">Diacylglycerol kinase</fullName>
        <ecNumber evidence="3 24">2.7.1.107</ecNumber>
    </recommendedName>
</protein>
<reference evidence="25 26" key="1">
    <citation type="submission" date="2017-05" db="EMBL/GenBank/DDBJ databases">
        <authorList>
            <person name="Song R."/>
            <person name="Chenine A.L."/>
            <person name="Ruprecht R.M."/>
        </authorList>
    </citation>
    <scope>NUCLEOTIDE SEQUENCE [LARGE SCALE GENOMIC DNA]</scope>
    <source>
        <strain evidence="25">SW32</strain>
    </source>
</reference>
<evidence type="ECO:0000256" key="21">
    <source>
        <dbReference type="PIRSR" id="PIRSR600829-2"/>
    </source>
</evidence>
<comment type="similarity">
    <text evidence="2 24">Belongs to the bacterial diacylglycerol kinase family.</text>
</comment>
<organism evidence="25 26">
    <name type="scientific">Kushneria marisflavi</name>
    <dbReference type="NCBI Taxonomy" id="157779"/>
    <lineage>
        <taxon>Bacteria</taxon>
        <taxon>Pseudomonadati</taxon>
        <taxon>Pseudomonadota</taxon>
        <taxon>Gammaproteobacteria</taxon>
        <taxon>Oceanospirillales</taxon>
        <taxon>Halomonadaceae</taxon>
        <taxon>Kushneria</taxon>
    </lineage>
</organism>
<keyword evidence="10 23" id="KW-0479">Metal-binding</keyword>
<accession>A0A240UM32</accession>
<evidence type="ECO:0000256" key="13">
    <source>
        <dbReference type="ARBA" id="ARBA00022840"/>
    </source>
</evidence>
<evidence type="ECO:0000256" key="10">
    <source>
        <dbReference type="ARBA" id="ARBA00022723"/>
    </source>
</evidence>
<evidence type="ECO:0000256" key="15">
    <source>
        <dbReference type="ARBA" id="ARBA00022989"/>
    </source>
</evidence>
<keyword evidence="16 24" id="KW-0443">Lipid metabolism</keyword>
<keyword evidence="7 24" id="KW-0997">Cell inner membrane</keyword>
<gene>
    <name evidence="25" type="ORF">B9H00_05390</name>
</gene>
<keyword evidence="15 24" id="KW-1133">Transmembrane helix</keyword>
<keyword evidence="14 23" id="KW-0460">Magnesium</keyword>
<keyword evidence="6" id="KW-0444">Lipid biosynthesis</keyword>
<evidence type="ECO:0000256" key="9">
    <source>
        <dbReference type="ARBA" id="ARBA00022692"/>
    </source>
</evidence>
<evidence type="ECO:0000313" key="26">
    <source>
        <dbReference type="Proteomes" id="UP000194457"/>
    </source>
</evidence>
<keyword evidence="11 22" id="KW-0547">Nucleotide-binding</keyword>
<keyword evidence="17 24" id="KW-0472">Membrane</keyword>
<comment type="caution">
    <text evidence="24">Lacks conserved residue(s) required for the propagation of feature annotation.</text>
</comment>
<dbReference type="GO" id="GO:0046872">
    <property type="term" value="F:metal ion binding"/>
    <property type="evidence" value="ECO:0007669"/>
    <property type="project" value="UniProtKB-KW"/>
</dbReference>
<evidence type="ECO:0000256" key="3">
    <source>
        <dbReference type="ARBA" id="ARBA00012133"/>
    </source>
</evidence>
<feature type="transmembrane region" description="Helical" evidence="24">
    <location>
        <begin position="56"/>
        <end position="76"/>
    </location>
</feature>
<evidence type="ECO:0000256" key="6">
    <source>
        <dbReference type="ARBA" id="ARBA00022516"/>
    </source>
</evidence>
<comment type="cofactor">
    <cofactor evidence="23">
        <name>Mg(2+)</name>
        <dbReference type="ChEBI" id="CHEBI:18420"/>
    </cofactor>
    <text evidence="23">Mn(2+), Zn(2+), Cd(2+) and Co(2+) support activity to lesser extents.</text>
</comment>
<evidence type="ECO:0000256" key="20">
    <source>
        <dbReference type="PIRSR" id="PIRSR600829-1"/>
    </source>
</evidence>
<evidence type="ECO:0000256" key="1">
    <source>
        <dbReference type="ARBA" id="ARBA00004429"/>
    </source>
</evidence>
<keyword evidence="8 24" id="KW-0808">Transferase</keyword>
<keyword evidence="9 24" id="KW-0812">Transmembrane</keyword>
<evidence type="ECO:0000313" key="25">
    <source>
        <dbReference type="EMBL" id="ART62554.1"/>
    </source>
</evidence>
<evidence type="ECO:0000256" key="12">
    <source>
        <dbReference type="ARBA" id="ARBA00022777"/>
    </source>
</evidence>
<dbReference type="OrthoDB" id="9796011at2"/>
<proteinExistence type="inferred from homology"/>
<dbReference type="Pfam" id="PF01219">
    <property type="entry name" value="DAGK_prokar"/>
    <property type="match status" value="1"/>
</dbReference>
<dbReference type="PANTHER" id="PTHR34299">
    <property type="entry name" value="DIACYLGLYCEROL KINASE"/>
    <property type="match status" value="1"/>
</dbReference>
<dbReference type="KEGG" id="kma:B9H00_05390"/>
<feature type="binding site" evidence="22">
    <location>
        <begin position="86"/>
        <end position="88"/>
    </location>
    <ligand>
        <name>ATP</name>
        <dbReference type="ChEBI" id="CHEBI:30616"/>
    </ligand>
</feature>
<evidence type="ECO:0000256" key="14">
    <source>
        <dbReference type="ARBA" id="ARBA00022842"/>
    </source>
</evidence>
<evidence type="ECO:0000256" key="5">
    <source>
        <dbReference type="ARBA" id="ARBA00022475"/>
    </source>
</evidence>
<evidence type="ECO:0000256" key="8">
    <source>
        <dbReference type="ARBA" id="ARBA00022679"/>
    </source>
</evidence>
<feature type="binding site" evidence="23">
    <location>
        <position position="77"/>
    </location>
    <ligand>
        <name>a divalent metal cation</name>
        <dbReference type="ChEBI" id="CHEBI:60240"/>
    </ligand>
</feature>
<dbReference type="CDD" id="cd14264">
    <property type="entry name" value="DAGK_IM"/>
    <property type="match status" value="1"/>
</dbReference>
<feature type="binding site" evidence="22">
    <location>
        <position position="17"/>
    </location>
    <ligand>
        <name>ATP</name>
        <dbReference type="ChEBI" id="CHEBI:30616"/>
    </ligand>
</feature>
<dbReference type="GO" id="GO:0004143">
    <property type="term" value="F:ATP-dependent diacylglycerol kinase activity"/>
    <property type="evidence" value="ECO:0007669"/>
    <property type="project" value="UniProtKB-EC"/>
</dbReference>
<keyword evidence="13 22" id="KW-0067">ATP-binding</keyword>
<comment type="catalytic activity">
    <reaction evidence="24">
        <text>a 1,2-diacyl-sn-glycerol + ATP = a 1,2-diacyl-sn-glycero-3-phosphate + ADP + H(+)</text>
        <dbReference type="Rhea" id="RHEA:10272"/>
        <dbReference type="ChEBI" id="CHEBI:15378"/>
        <dbReference type="ChEBI" id="CHEBI:17815"/>
        <dbReference type="ChEBI" id="CHEBI:30616"/>
        <dbReference type="ChEBI" id="CHEBI:58608"/>
        <dbReference type="ChEBI" id="CHEBI:456216"/>
        <dbReference type="EC" id="2.7.1.107"/>
    </reaction>
</comment>
<feature type="binding site" evidence="22">
    <location>
        <position position="10"/>
    </location>
    <ligand>
        <name>ATP</name>
        <dbReference type="ChEBI" id="CHEBI:30616"/>
    </ligand>
</feature>
<keyword evidence="5" id="KW-1003">Cell membrane</keyword>
<feature type="binding site" evidence="21">
    <location>
        <begin position="31"/>
        <end position="35"/>
    </location>
    <ligand>
        <name>substrate</name>
    </ligand>
</feature>
<dbReference type="GO" id="GO:0005524">
    <property type="term" value="F:ATP binding"/>
    <property type="evidence" value="ECO:0007669"/>
    <property type="project" value="UniProtKB-KW"/>
</dbReference>
<evidence type="ECO:0000256" key="19">
    <source>
        <dbReference type="ARBA" id="ARBA00023264"/>
    </source>
</evidence>
<dbReference type="PROSITE" id="PS01069">
    <property type="entry name" value="DAGK_PROKAR"/>
    <property type="match status" value="1"/>
</dbReference>
<dbReference type="Proteomes" id="UP000194457">
    <property type="component" value="Chromosome"/>
</dbReference>
<evidence type="ECO:0000256" key="4">
    <source>
        <dbReference type="ARBA" id="ARBA00017575"/>
    </source>
</evidence>
<dbReference type="InterPro" id="IPR033718">
    <property type="entry name" value="DAGK_prok"/>
</dbReference>
<feature type="binding site" evidence="22">
    <location>
        <position position="29"/>
    </location>
    <ligand>
        <name>ATP</name>
        <dbReference type="ChEBI" id="CHEBI:30616"/>
    </ligand>
</feature>
<dbReference type="AlphaFoldDB" id="A0A240UM32"/>
<evidence type="ECO:0000256" key="18">
    <source>
        <dbReference type="ARBA" id="ARBA00023209"/>
    </source>
</evidence>
<feature type="binding site" evidence="21">
    <location>
        <position position="70"/>
    </location>
    <ligand>
        <name>substrate</name>
    </ligand>
</feature>
<comment type="function">
    <text evidence="24">Catalyzes the ATP-dependent phosphorylation of sn-l,2-diacylglycerol (DAG) to phosphatidic acid. Involved in the recycling of diacylglycerol produced as a by-product during membrane-derived oligosaccharide (MDO) biosynthesis.</text>
</comment>
<feature type="binding site" evidence="23">
    <location>
        <position position="29"/>
    </location>
    <ligand>
        <name>a divalent metal cation</name>
        <dbReference type="ChEBI" id="CHEBI:60240"/>
    </ligand>
</feature>
<dbReference type="GO" id="GO:0006654">
    <property type="term" value="P:phosphatidic acid biosynthetic process"/>
    <property type="evidence" value="ECO:0007669"/>
    <property type="project" value="InterPro"/>
</dbReference>
<dbReference type="EMBL" id="CP021358">
    <property type="protein sequence ID" value="ART62554.1"/>
    <property type="molecule type" value="Genomic_DNA"/>
</dbReference>
<dbReference type="GO" id="GO:0005886">
    <property type="term" value="C:plasma membrane"/>
    <property type="evidence" value="ECO:0007669"/>
    <property type="project" value="UniProtKB-SubCell"/>
</dbReference>
<feature type="transmembrane region" description="Helical" evidence="24">
    <location>
        <begin position="97"/>
        <end position="119"/>
    </location>
</feature>
<evidence type="ECO:0000256" key="11">
    <source>
        <dbReference type="ARBA" id="ARBA00022741"/>
    </source>
</evidence>
<dbReference type="Gene3D" id="1.10.287.3610">
    <property type="match status" value="1"/>
</dbReference>
<sequence>MKPAHTGIKRLFHSTRYSWKGLTAAWHNEAAFRQELMLSILLLPATFWLGRSLIEWLLLIGSAVLVMAVELLNSAVETVVDRIGVEHHELSGRAKDLGSAAVFLCVLFAFLVWGSLLIMRLA</sequence>
<evidence type="ECO:0000256" key="7">
    <source>
        <dbReference type="ARBA" id="ARBA00022519"/>
    </source>
</evidence>
<evidence type="ECO:0000256" key="23">
    <source>
        <dbReference type="PIRSR" id="PIRSR600829-4"/>
    </source>
</evidence>
<dbReference type="InterPro" id="IPR036945">
    <property type="entry name" value="DAGK_sf"/>
</dbReference>
<feature type="active site" description="Proton acceptor" evidence="20">
    <location>
        <position position="70"/>
    </location>
</feature>